<sequence length="438" mass="46663">MSNDIDLENPNDKLKKKQIKWLAILGTILFIIVAIFLFSGSPPEETNKTQAPENAANVEKPGDAEEQDKWRQTAAIDQEAQKKQIDDLTQTVNSQVAQNDALKSELSIMNERISQIANRSESRVVAQPTNTNPPNLGGIAGTSSAYPNKQGLHGQSILSDPNGTGIDPQTGERIPLPNNIAPVKTFGIIDMNKSIDEQGNTTSTSVKSQRPEKTTFIPDGSFVRVVMINGVDAPTGGQAQSDPIPVVFQTVGKFDMPNNYKMNIKGCRFVGAAWGELSSERVKATIQSGNCIINGQTVPIQIKGQVVGEDGKTGIRGRVVSKQGQILAKAALASAMEAIGGLYGSTVGTASQSALGTVRTISGSELKQAAVGGAISGGAEKLSDFYMQRANDLFPVIEVSAGRTLEIVVQQGGTVANQFLITKSATPMNQQKRILMDD</sequence>
<dbReference type="EMBL" id="KM977710">
    <property type="protein sequence ID" value="AIZ49311.1"/>
    <property type="molecule type" value="Genomic_DNA"/>
</dbReference>
<dbReference type="CDD" id="cd16430">
    <property type="entry name" value="TraB"/>
    <property type="match status" value="1"/>
</dbReference>
<geneLocation type="plasmid" evidence="5">
    <name>pD46-3</name>
</geneLocation>
<dbReference type="RefSeq" id="WP_005134280.1">
    <property type="nucleotide sequence ID" value="NC_025111.1"/>
</dbReference>
<dbReference type="InterPro" id="IPR005498">
    <property type="entry name" value="T4SS_VirB10/TraB/TrbI"/>
</dbReference>
<reference evidence="6 7" key="3">
    <citation type="submission" date="2020-09" db="EMBL/GenBank/DDBJ databases">
        <title>Resistance determinants and their genetic context in bacteria from a longitudinal study of pigs reared under conventional and antibiotic-free husbandry practices.</title>
        <authorList>
            <person name="Poulin-Laprade D."/>
            <person name="Brouard J.-S."/>
            <person name="Gagnon N."/>
            <person name="Turcotte A."/>
            <person name="Langlois A."/>
            <person name="Matte J.J."/>
            <person name="Carrillo C.D."/>
            <person name="Zaheer R."/>
            <person name="McAllister T."/>
            <person name="Topp E."/>
            <person name="Talbot G."/>
        </authorList>
    </citation>
    <scope>NUCLEOTIDE SEQUENCE [LARGE SCALE GENOMIC DNA]</scope>
    <source>
        <strain evidence="6 7">Res13-Abat-PEA21-P4-01-A</strain>
        <plasmid evidence="6 7">unnamed1836</plasmid>
    </source>
</reference>
<name>A0A075X334_ACIBA</name>
<feature type="coiled-coil region" evidence="1">
    <location>
        <begin position="85"/>
        <end position="119"/>
    </location>
</feature>
<dbReference type="Proteomes" id="UP000594659">
    <property type="component" value="Plasmid unnamed1836"/>
</dbReference>
<feature type="transmembrane region" description="Helical" evidence="3">
    <location>
        <begin position="21"/>
        <end position="40"/>
    </location>
</feature>
<reference evidence="4" key="1">
    <citation type="journal article" date="2014" name="J. Antimicrob. Chemother.">
        <title>Amikacin resistance plasmids in extensively antibiotic-resistant GC2 Acinetobacter baumannii from two Australian hospitals.</title>
        <authorList>
            <person name="Nigro S.J."/>
            <person name="Hall R.M."/>
        </authorList>
    </citation>
    <scope>NUCLEOTIDE SEQUENCE</scope>
    <source>
        <strain evidence="4">D72</strain>
        <plasmid evidence="4">pD72-2</plasmid>
    </source>
</reference>
<proteinExistence type="predicted"/>
<accession>A0A075X334</accession>
<evidence type="ECO:0000256" key="3">
    <source>
        <dbReference type="SAM" id="Phobius"/>
    </source>
</evidence>
<dbReference type="Pfam" id="PF03743">
    <property type="entry name" value="TrbI"/>
    <property type="match status" value="1"/>
</dbReference>
<evidence type="ECO:0000256" key="1">
    <source>
        <dbReference type="SAM" id="Coils"/>
    </source>
</evidence>
<protein>
    <submittedName>
        <fullName evidence="4 6">TraB</fullName>
    </submittedName>
</protein>
<keyword evidence="3" id="KW-0472">Membrane</keyword>
<evidence type="ECO:0000313" key="6">
    <source>
        <dbReference type="EMBL" id="QPF15323.1"/>
    </source>
</evidence>
<evidence type="ECO:0000256" key="2">
    <source>
        <dbReference type="SAM" id="MobiDB-lite"/>
    </source>
</evidence>
<keyword evidence="4" id="KW-0614">Plasmid</keyword>
<feature type="region of interest" description="Disordered" evidence="2">
    <location>
        <begin position="44"/>
        <end position="68"/>
    </location>
</feature>
<dbReference type="EMBL" id="KM051846">
    <property type="protein sequence ID" value="AIH08014.1"/>
    <property type="molecule type" value="Genomic_DNA"/>
</dbReference>
<geneLocation type="plasmid" evidence="4">
    <name>pD72-2</name>
</geneLocation>
<evidence type="ECO:0000313" key="4">
    <source>
        <dbReference type="EMBL" id="AIH08014.1"/>
    </source>
</evidence>
<evidence type="ECO:0000313" key="7">
    <source>
        <dbReference type="Proteomes" id="UP000594659"/>
    </source>
</evidence>
<geneLocation type="plasmid" evidence="6 7">
    <name>unnamed1836</name>
</geneLocation>
<dbReference type="PATRIC" id="fig|470.2117.peg.3550"/>
<dbReference type="EMBL" id="CP062921">
    <property type="protein sequence ID" value="QPF15323.1"/>
    <property type="molecule type" value="Genomic_DNA"/>
</dbReference>
<evidence type="ECO:0000313" key="5">
    <source>
        <dbReference type="EMBL" id="AIZ49311.1"/>
    </source>
</evidence>
<dbReference type="AlphaFoldDB" id="A0A075X334"/>
<keyword evidence="3" id="KW-0812">Transmembrane</keyword>
<gene>
    <name evidence="4" type="primary">traB</name>
    <name evidence="6" type="ORF">IMO23_19055</name>
</gene>
<keyword evidence="3" id="KW-1133">Transmembrane helix</keyword>
<organism evidence="4">
    <name type="scientific">Acinetobacter baumannii</name>
    <dbReference type="NCBI Taxonomy" id="470"/>
    <lineage>
        <taxon>Bacteria</taxon>
        <taxon>Pseudomonadati</taxon>
        <taxon>Pseudomonadota</taxon>
        <taxon>Gammaproteobacteria</taxon>
        <taxon>Moraxellales</taxon>
        <taxon>Moraxellaceae</taxon>
        <taxon>Acinetobacter</taxon>
        <taxon>Acinetobacter calcoaceticus/baumannii complex</taxon>
    </lineage>
</organism>
<reference evidence="5" key="2">
    <citation type="journal article" date="2014" name="J. Antimicrob. Chemother.">
        <title>Carbapenem and amikacin resistance on a large conjugative Acinetobacter baumannii plasmid.</title>
        <authorList>
            <person name="Nigro S.J."/>
            <person name="Holt K.E."/>
            <person name="Pickard D."/>
            <person name="Hall R.M."/>
        </authorList>
    </citation>
    <scope>NUCLEOTIDE SEQUENCE</scope>
    <source>
        <strain evidence="5">D46</strain>
        <plasmid evidence="5">pD46-3</plasmid>
    </source>
</reference>
<keyword evidence="1" id="KW-0175">Coiled coil</keyword>